<sequence length="506" mass="57108">MKTRRIAIIGGGTAGWLAANHLGYELCADTEVVITVIESADVPIIGVGEGTVPALKTSLRKFGISEADLLVACDTTFKNGIKFQGWLDAAKHGKDHFYYHPFASPFPDGLDITPTWLEQPLRNFADVSISARVAEAGRSPKQISSPPYVGEVEYAYHVNAHKFAALLAENARKRFRVQYLVATVVDAERGEDGAITALRMASGEVVPFDFYIDCSGFSSLLAHQVLNVPFVDKSHQLLADTALVQQVPTNPADEIPPYTLALAHEAGWIWDIPVTHRRGTGFVYASAHMSESRALECYARYLGVNPDSLSPRKIPMRIGYRQQFWFQNCVSLGLAQGFVEPLEATSILVTDFSANLLSRNFPRFGEDAQALRRGYNEAVTTTWERVIDFVQLHYHLSDRSDSSFWLENRRSDHLSETLRERLARWAVRHPQKNDFTSRFDLFDVDNHLYVLYGMRFATRPMPISDFERRECLEQFEHVTRAAEQAIRNLPSHRDWLTGLRAAYQRP</sequence>
<dbReference type="Pfam" id="PF04820">
    <property type="entry name" value="Trp_halogenase"/>
    <property type="match status" value="1"/>
</dbReference>
<keyword evidence="1" id="KW-0560">Oxidoreductase</keyword>
<dbReference type="Gene3D" id="3.50.50.60">
    <property type="entry name" value="FAD/NAD(P)-binding domain"/>
    <property type="match status" value="1"/>
</dbReference>
<name>A0ABU1YWC1_ROSSA</name>
<dbReference type="PANTHER" id="PTHR43747">
    <property type="entry name" value="FAD-BINDING PROTEIN"/>
    <property type="match status" value="1"/>
</dbReference>
<protein>
    <submittedName>
        <fullName evidence="1">Tryptophan halogenase</fullName>
        <ecNumber evidence="1">1.14.19.9</ecNumber>
    </submittedName>
</protein>
<organism evidence="1 2">
    <name type="scientific">Roseateles saccharophilus</name>
    <name type="common">Pseudomonas saccharophila</name>
    <dbReference type="NCBI Taxonomy" id="304"/>
    <lineage>
        <taxon>Bacteria</taxon>
        <taxon>Pseudomonadati</taxon>
        <taxon>Pseudomonadota</taxon>
        <taxon>Betaproteobacteria</taxon>
        <taxon>Burkholderiales</taxon>
        <taxon>Sphaerotilaceae</taxon>
        <taxon>Roseateles</taxon>
    </lineage>
</organism>
<reference evidence="1 2" key="1">
    <citation type="submission" date="2023-07" db="EMBL/GenBank/DDBJ databases">
        <title>Sorghum-associated microbial communities from plants grown in Nebraska, USA.</title>
        <authorList>
            <person name="Schachtman D."/>
        </authorList>
    </citation>
    <scope>NUCLEOTIDE SEQUENCE [LARGE SCALE GENOMIC DNA]</scope>
    <source>
        <strain evidence="1 2">BE314</strain>
    </source>
</reference>
<dbReference type="Proteomes" id="UP001180453">
    <property type="component" value="Unassembled WGS sequence"/>
</dbReference>
<dbReference type="PIRSF" id="PIRSF011396">
    <property type="entry name" value="Trp_halogenase"/>
    <property type="match status" value="1"/>
</dbReference>
<dbReference type="RefSeq" id="WP_310273217.1">
    <property type="nucleotide sequence ID" value="NZ_JAVDXU010000009.1"/>
</dbReference>
<evidence type="ECO:0000313" key="2">
    <source>
        <dbReference type="Proteomes" id="UP001180453"/>
    </source>
</evidence>
<accession>A0ABU1YWC1</accession>
<dbReference type="InterPro" id="IPR006905">
    <property type="entry name" value="Flavin_halogenase"/>
</dbReference>
<keyword evidence="2" id="KW-1185">Reference proteome</keyword>
<dbReference type="PANTHER" id="PTHR43747:SF4">
    <property type="entry name" value="FLAVIN-DEPENDENT TRYPTOPHAN HALOGENASE"/>
    <property type="match status" value="1"/>
</dbReference>
<dbReference type="InterPro" id="IPR033856">
    <property type="entry name" value="Trp_halogen"/>
</dbReference>
<dbReference type="InterPro" id="IPR050816">
    <property type="entry name" value="Flavin-dep_Halogenase_NPB"/>
</dbReference>
<gene>
    <name evidence="1" type="ORF">J2X20_005840</name>
</gene>
<dbReference type="InterPro" id="IPR036188">
    <property type="entry name" value="FAD/NAD-bd_sf"/>
</dbReference>
<dbReference type="GO" id="GO:0016491">
    <property type="term" value="F:oxidoreductase activity"/>
    <property type="evidence" value="ECO:0007669"/>
    <property type="project" value="UniProtKB-KW"/>
</dbReference>
<evidence type="ECO:0000313" key="1">
    <source>
        <dbReference type="EMBL" id="MDR7273154.1"/>
    </source>
</evidence>
<dbReference type="EC" id="1.14.19.9" evidence="1"/>
<comment type="caution">
    <text evidence="1">The sequence shown here is derived from an EMBL/GenBank/DDBJ whole genome shotgun (WGS) entry which is preliminary data.</text>
</comment>
<dbReference type="SUPFAM" id="SSF51905">
    <property type="entry name" value="FAD/NAD(P)-binding domain"/>
    <property type="match status" value="1"/>
</dbReference>
<dbReference type="EMBL" id="JAVDXU010000009">
    <property type="protein sequence ID" value="MDR7273154.1"/>
    <property type="molecule type" value="Genomic_DNA"/>
</dbReference>
<proteinExistence type="predicted"/>